<feature type="region of interest" description="Disordered" evidence="1">
    <location>
        <begin position="1366"/>
        <end position="1387"/>
    </location>
</feature>
<name>A0ABU3Y203_9SPHN</name>
<comment type="caution">
    <text evidence="2">The sequence shown here is derived from an EMBL/GenBank/DDBJ whole genome shotgun (WGS) entry which is preliminary data.</text>
</comment>
<dbReference type="Proteomes" id="UP001273531">
    <property type="component" value="Unassembled WGS sequence"/>
</dbReference>
<accession>A0ABU3Y203</accession>
<dbReference type="EMBL" id="JAWJEJ010000001">
    <property type="protein sequence ID" value="MDV3455384.1"/>
    <property type="molecule type" value="Genomic_DNA"/>
</dbReference>
<evidence type="ECO:0000256" key="1">
    <source>
        <dbReference type="SAM" id="MobiDB-lite"/>
    </source>
</evidence>
<gene>
    <name evidence="2" type="ORF">RZN05_00190</name>
</gene>
<dbReference type="RefSeq" id="WP_317224608.1">
    <property type="nucleotide sequence ID" value="NZ_JAWJEJ010000001.1"/>
</dbReference>
<sequence>MLEELRGGERDGTSQRGRLRAELAPDYVRLDERSPADMIAFAQAYAEHLLWYDPDGEAGVADGNWAPMFAGLAANPGEGLVSHAEAAAFAADPGAFLDPRFATLRKPHMMLLLACVRLLRHGQDAINAVADRHYEHQLREVLRLEPAPARPDRAFVLFELAAGIAAAEAPEGLRLLAGRDARRRDRVYRLDDTLVVNRARVAALATSMVDREVVGLAEARHAEPGTPEEKSLALLRLAYGVPRPSDPLPPLRGSALTAARWRALVQLLAFSRATLRLEFFELRTLVARKRRRDGADADWNLINTTLQTAGRAKRGDPRWQLAPADARDFAANFLKAYDGDPMKNNGLEEVATVDDLMLHLDRRDVRAFIETKLFLTVDRQFVPMMDAKRAADADWRVINGFLEVAGRRMRSDPAWAFAPTAPTAFDTNLKTALGAIDWATAGTEATGVTSVGSYLDRIAEIEAWFFLAAEKLVRLLPILDAPDHDPAWADAQALLAEAHARKVRNDERVAMRGVREASGVKAALAAATGEAIDSPALLDTLARYASAAEVALVRTALDGSADPATLGQVDEIHAASRRRRLALPEPVAERTYWHALWAEADAPAAAGEGVAWPSFGAIPKEGDAARRPSALGWAIASPALALSTGRRRIVLTLAFYDDQGGALLDPTAKTDVPLKQPFALSLSAGKEWLAIEGAEFTQVRYADTADIAPLEPAKPLVALRIAFTLDESDPATAPPLAGPTDPRWPVLRLELRPVWNGQRFETAYARFRTLRLARAHLRVVVGRQDGKDAPGLWPLDLETDHGRADGKKPFEPFGSTAPPGAELAIGHPDLLNKRLTSLTLRWQWQGAPANLAAHYANYPARTFTAQFALVDGRVRTTALGAPQPLFGADPNAAMRGADLTLGTAAPADRVVEPDTRSVRDRRRYLVMTLAGTGFGHLEYPGLSADKAIALAAALRNGPVTDTSGYIVRPPYTPKLKQLQLDFAATHEVVLNQYRRADAVDRLYHLHPFGVVEAPDKPEGGWTLLPAYDAEGALYVGLDRVAAPQAVSLLFETVPGGGSEDRPVGLRWSYLDAGGWTDLPEQPHDTTLGLARAGLIRFDLPDADPDGRMPHGPYWLRATVDSGAASASALAGVHAQAASATFLDDGAPPEHYAAPLPAGTIRTIADSAPGLLKVVQPYAAFGGAPAEGDAGFRVRAGERLRHKGRALTAWDYEHLVLARFPEVHKVKCLPATMSGGPGNVRLILVPDIQAHRLADPFTPRAPSSLLDEVRDYLQPLAPSVARIAVGHPHFVRVRVRVGVRFRSQADVAFEKRRLNDAINRHLAPWAYEEGAEVALGQRIDATALVAFIDGLPYVDFVGGCRLFQSDDGEEYRPGPGSGEASSASRPDAVLTPAPRHEIDIIDDNVFVEQRFTGIGYMKIELDLVVS</sequence>
<organism evidence="2 3">
    <name type="scientific">Sphingomonas agrestis</name>
    <dbReference type="NCBI Taxonomy" id="3080540"/>
    <lineage>
        <taxon>Bacteria</taxon>
        <taxon>Pseudomonadati</taxon>
        <taxon>Pseudomonadota</taxon>
        <taxon>Alphaproteobacteria</taxon>
        <taxon>Sphingomonadales</taxon>
        <taxon>Sphingomonadaceae</taxon>
        <taxon>Sphingomonas</taxon>
    </lineage>
</organism>
<evidence type="ECO:0000313" key="3">
    <source>
        <dbReference type="Proteomes" id="UP001273531"/>
    </source>
</evidence>
<proteinExistence type="predicted"/>
<reference evidence="2 3" key="1">
    <citation type="submission" date="2023-10" db="EMBL/GenBank/DDBJ databases">
        <title>Sphingomonas sp. HF-S4 16S ribosomal RNA gene Genome sequencing and assembly.</title>
        <authorList>
            <person name="Lee H."/>
        </authorList>
    </citation>
    <scope>NUCLEOTIDE SEQUENCE [LARGE SCALE GENOMIC DNA]</scope>
    <source>
        <strain evidence="2 3">HF-S4</strain>
    </source>
</reference>
<protein>
    <submittedName>
        <fullName evidence="2">Baseplate J/gp47 family protein</fullName>
    </submittedName>
</protein>
<evidence type="ECO:0000313" key="2">
    <source>
        <dbReference type="EMBL" id="MDV3455384.1"/>
    </source>
</evidence>
<keyword evidence="3" id="KW-1185">Reference proteome</keyword>